<evidence type="ECO:0000259" key="5">
    <source>
        <dbReference type="PROSITE" id="PS50865"/>
    </source>
</evidence>
<evidence type="ECO:0000256" key="2">
    <source>
        <dbReference type="ARBA" id="ARBA00022771"/>
    </source>
</evidence>
<keyword evidence="7" id="KW-1185">Reference proteome</keyword>
<dbReference type="SUPFAM" id="SSF144232">
    <property type="entry name" value="HIT/MYND zinc finger-like"/>
    <property type="match status" value="1"/>
</dbReference>
<evidence type="ECO:0000256" key="4">
    <source>
        <dbReference type="PROSITE-ProRule" id="PRU00134"/>
    </source>
</evidence>
<dbReference type="GO" id="GO:0008270">
    <property type="term" value="F:zinc ion binding"/>
    <property type="evidence" value="ECO:0007669"/>
    <property type="project" value="UniProtKB-KW"/>
</dbReference>
<accession>A0A9P5UBC0</accession>
<keyword evidence="1" id="KW-0479">Metal-binding</keyword>
<evidence type="ECO:0000313" key="6">
    <source>
        <dbReference type="EMBL" id="KAF9072931.1"/>
    </source>
</evidence>
<reference evidence="6" key="1">
    <citation type="submission" date="2020-11" db="EMBL/GenBank/DDBJ databases">
        <authorList>
            <consortium name="DOE Joint Genome Institute"/>
            <person name="Ahrendt S."/>
            <person name="Riley R."/>
            <person name="Andreopoulos W."/>
            <person name="Labutti K."/>
            <person name="Pangilinan J."/>
            <person name="Ruiz-Duenas F.J."/>
            <person name="Barrasa J.M."/>
            <person name="Sanchez-Garcia M."/>
            <person name="Camarero S."/>
            <person name="Miyauchi S."/>
            <person name="Serrano A."/>
            <person name="Linde D."/>
            <person name="Babiker R."/>
            <person name="Drula E."/>
            <person name="Ayuso-Fernandez I."/>
            <person name="Pacheco R."/>
            <person name="Padilla G."/>
            <person name="Ferreira P."/>
            <person name="Barriuso J."/>
            <person name="Kellner H."/>
            <person name="Castanera R."/>
            <person name="Alfaro M."/>
            <person name="Ramirez L."/>
            <person name="Pisabarro A.G."/>
            <person name="Kuo A."/>
            <person name="Tritt A."/>
            <person name="Lipzen A."/>
            <person name="He G."/>
            <person name="Yan M."/>
            <person name="Ng V."/>
            <person name="Cullen D."/>
            <person name="Martin F."/>
            <person name="Rosso M.-N."/>
            <person name="Henrissat B."/>
            <person name="Hibbett D."/>
            <person name="Martinez A.T."/>
            <person name="Grigoriev I.V."/>
        </authorList>
    </citation>
    <scope>NUCLEOTIDE SEQUENCE</scope>
    <source>
        <strain evidence="6">AH 40177</strain>
    </source>
</reference>
<dbReference type="AlphaFoldDB" id="A0A9P5UBC0"/>
<evidence type="ECO:0000256" key="3">
    <source>
        <dbReference type="ARBA" id="ARBA00022833"/>
    </source>
</evidence>
<dbReference type="OrthoDB" id="341421at2759"/>
<sequence length="302" mass="34624">MMMVNRSETCATKRLSQCTGLGVFMNDVTQKFRGHPDNATDLSKLDFFARKAVIEEVAQWCDDNKDTKPEVVYRNNWTPILYRYEIVKSSAKRSSDWGDLVFCDDTISHFLIVMIFPEACNCGNYSHHDYDAMTKYQADRFMSLLTYLHHDWDWGNKPTWVRATYTTPKQKFKLTTDVLTKVDLPSCTPLIWQVTSDDFVPSLLVSELEKIDNVVAQGGSSISPKKRAATSVRDKVVGSKETKPDVSAQWKHRNPHQCGFCESISPGKDLQKCGRCKLVFYCGKECQRKAWPMHKIYCKTAQ</sequence>
<proteinExistence type="predicted"/>
<keyword evidence="2 4" id="KW-0863">Zinc-finger</keyword>
<organism evidence="6 7">
    <name type="scientific">Rhodocollybia butyracea</name>
    <dbReference type="NCBI Taxonomy" id="206335"/>
    <lineage>
        <taxon>Eukaryota</taxon>
        <taxon>Fungi</taxon>
        <taxon>Dikarya</taxon>
        <taxon>Basidiomycota</taxon>
        <taxon>Agaricomycotina</taxon>
        <taxon>Agaricomycetes</taxon>
        <taxon>Agaricomycetidae</taxon>
        <taxon>Agaricales</taxon>
        <taxon>Marasmiineae</taxon>
        <taxon>Omphalotaceae</taxon>
        <taxon>Rhodocollybia</taxon>
    </lineage>
</organism>
<name>A0A9P5UBC0_9AGAR</name>
<dbReference type="PROSITE" id="PS50865">
    <property type="entry name" value="ZF_MYND_2"/>
    <property type="match status" value="1"/>
</dbReference>
<gene>
    <name evidence="6" type="ORF">BDP27DRAFT_1319658</name>
</gene>
<dbReference type="Proteomes" id="UP000772434">
    <property type="component" value="Unassembled WGS sequence"/>
</dbReference>
<comment type="caution">
    <text evidence="6">The sequence shown here is derived from an EMBL/GenBank/DDBJ whole genome shotgun (WGS) entry which is preliminary data.</text>
</comment>
<dbReference type="EMBL" id="JADNRY010000021">
    <property type="protein sequence ID" value="KAF9072931.1"/>
    <property type="molecule type" value="Genomic_DNA"/>
</dbReference>
<dbReference type="Pfam" id="PF01753">
    <property type="entry name" value="zf-MYND"/>
    <property type="match status" value="1"/>
</dbReference>
<dbReference type="InterPro" id="IPR002893">
    <property type="entry name" value="Znf_MYND"/>
</dbReference>
<dbReference type="Gene3D" id="6.10.140.2220">
    <property type="match status" value="1"/>
</dbReference>
<evidence type="ECO:0000256" key="1">
    <source>
        <dbReference type="ARBA" id="ARBA00022723"/>
    </source>
</evidence>
<feature type="domain" description="MYND-type" evidence="5">
    <location>
        <begin position="258"/>
        <end position="298"/>
    </location>
</feature>
<evidence type="ECO:0000313" key="7">
    <source>
        <dbReference type="Proteomes" id="UP000772434"/>
    </source>
</evidence>
<keyword evidence="3" id="KW-0862">Zinc</keyword>
<protein>
    <recommendedName>
        <fullName evidence="5">MYND-type domain-containing protein</fullName>
    </recommendedName>
</protein>